<sequence>MTELPINQKEYLKKYLAIGKAPGEKKKRKKKHISTRVQIIDDDAVTIVTNNTIENDPIVIDEDAPQIVAIIDERPPSLRFDEKTKNPLWRPIGPVENTNPGEQKQVIKGFKIEPKINDKSLLRPDKSPPRRKRKSDHSPPPKSRREKSPVRDIVVKEERQSVPRSVENSPKSVDEENEILSPRRSRTGDNNSPPRRIKREDSSPPRRFRGDDHSPPRRSRTTDDNSPPRRNRTNDNNSAPGRNWANDNSPPRRSRMDDDNSPPRRGRKSSIDRNKSQPQDDISPPRKRRPEGDSSISRRRHDDSPRRIKKDDFSSPRRRRRDNSSPRGSRPSETPPRKKDDRKSLKNRTPDHSPPRKSKKEDKSRVAGSSRNDEKRPKKMEKTLDNKTAGLQNARELIEETRNHHLREDKFFKSLSKDVSGESATTVHRDRQTGKIRNLEEEEERQRKKREEEEKNKEKYEKWGRGLAQVESREQQLKEQLHEMSKPLARYADDEDLERFLKEQEREGDPMLAYIRKKKRKKAADAGEVTKPLFEGEFMPNRYGIRPGHRWDGVDRSNGYEKKWFEVQNQKKAQEEDVYKWSTEDM</sequence>
<accession>A0AA38MQG9</accession>
<dbReference type="InterPro" id="IPR018609">
    <property type="entry name" value="Bud13"/>
</dbReference>
<gene>
    <name evidence="4" type="ORF">Zmor_008562</name>
</gene>
<dbReference type="GO" id="GO:0005684">
    <property type="term" value="C:U2-type spliceosomal complex"/>
    <property type="evidence" value="ECO:0007669"/>
    <property type="project" value="TreeGrafter"/>
</dbReference>
<feature type="compositionally biased region" description="Basic and acidic residues" evidence="3">
    <location>
        <begin position="335"/>
        <end position="385"/>
    </location>
</feature>
<dbReference type="AlphaFoldDB" id="A0AA38MQG9"/>
<evidence type="ECO:0000313" key="5">
    <source>
        <dbReference type="Proteomes" id="UP001168821"/>
    </source>
</evidence>
<feature type="compositionally biased region" description="Polar residues" evidence="3">
    <location>
        <begin position="234"/>
        <end position="251"/>
    </location>
</feature>
<dbReference type="Proteomes" id="UP001168821">
    <property type="component" value="Unassembled WGS sequence"/>
</dbReference>
<feature type="compositionally biased region" description="Basic and acidic residues" evidence="3">
    <location>
        <begin position="198"/>
        <end position="227"/>
    </location>
</feature>
<organism evidence="4 5">
    <name type="scientific">Zophobas morio</name>
    <dbReference type="NCBI Taxonomy" id="2755281"/>
    <lineage>
        <taxon>Eukaryota</taxon>
        <taxon>Metazoa</taxon>
        <taxon>Ecdysozoa</taxon>
        <taxon>Arthropoda</taxon>
        <taxon>Hexapoda</taxon>
        <taxon>Insecta</taxon>
        <taxon>Pterygota</taxon>
        <taxon>Neoptera</taxon>
        <taxon>Endopterygota</taxon>
        <taxon>Coleoptera</taxon>
        <taxon>Polyphaga</taxon>
        <taxon>Cucujiformia</taxon>
        <taxon>Tenebrionidae</taxon>
        <taxon>Zophobas</taxon>
    </lineage>
</organism>
<keyword evidence="5" id="KW-1185">Reference proteome</keyword>
<feature type="region of interest" description="Disordered" evidence="3">
    <location>
        <begin position="78"/>
        <end position="461"/>
    </location>
</feature>
<dbReference type="GO" id="GO:0070274">
    <property type="term" value="C:RES complex"/>
    <property type="evidence" value="ECO:0007669"/>
    <property type="project" value="TreeGrafter"/>
</dbReference>
<feature type="compositionally biased region" description="Polar residues" evidence="3">
    <location>
        <begin position="162"/>
        <end position="171"/>
    </location>
</feature>
<feature type="compositionally biased region" description="Basic and acidic residues" evidence="3">
    <location>
        <begin position="427"/>
        <end position="461"/>
    </location>
</feature>
<feature type="compositionally biased region" description="Basic and acidic residues" evidence="3">
    <location>
        <begin position="146"/>
        <end position="161"/>
    </location>
</feature>
<dbReference type="EMBL" id="JALNTZ010000002">
    <property type="protein sequence ID" value="KAJ3664387.1"/>
    <property type="molecule type" value="Genomic_DNA"/>
</dbReference>
<evidence type="ECO:0000256" key="1">
    <source>
        <dbReference type="ARBA" id="ARBA00011069"/>
    </source>
</evidence>
<dbReference type="GO" id="GO:0000398">
    <property type="term" value="P:mRNA splicing, via spliceosome"/>
    <property type="evidence" value="ECO:0007669"/>
    <property type="project" value="TreeGrafter"/>
</dbReference>
<dbReference type="Pfam" id="PF09736">
    <property type="entry name" value="Bud13"/>
    <property type="match status" value="1"/>
</dbReference>
<dbReference type="InterPro" id="IPR051112">
    <property type="entry name" value="CWC26_splicing_factor"/>
</dbReference>
<proteinExistence type="inferred from homology"/>
<comment type="caution">
    <text evidence="4">The sequence shown here is derived from an EMBL/GenBank/DDBJ whole genome shotgun (WGS) entry which is preliminary data.</text>
</comment>
<protein>
    <recommendedName>
        <fullName evidence="2">BUD13 homolog</fullName>
    </recommendedName>
</protein>
<evidence type="ECO:0000313" key="4">
    <source>
        <dbReference type="EMBL" id="KAJ3664387.1"/>
    </source>
</evidence>
<dbReference type="PANTHER" id="PTHR31809">
    <property type="entry name" value="BUD13 HOMOLOG"/>
    <property type="match status" value="1"/>
</dbReference>
<feature type="compositionally biased region" description="Basic and acidic residues" evidence="3">
    <location>
        <begin position="110"/>
        <end position="128"/>
    </location>
</feature>
<evidence type="ECO:0000256" key="3">
    <source>
        <dbReference type="SAM" id="MobiDB-lite"/>
    </source>
</evidence>
<name>A0AA38MQG9_9CUCU</name>
<dbReference type="PANTHER" id="PTHR31809:SF0">
    <property type="entry name" value="BUD13 HOMOLOG"/>
    <property type="match status" value="1"/>
</dbReference>
<reference evidence="4" key="1">
    <citation type="journal article" date="2023" name="G3 (Bethesda)">
        <title>Whole genome assemblies of Zophobas morio and Tenebrio molitor.</title>
        <authorList>
            <person name="Kaur S."/>
            <person name="Stinson S.A."/>
            <person name="diCenzo G.C."/>
        </authorList>
    </citation>
    <scope>NUCLEOTIDE SEQUENCE</scope>
    <source>
        <strain evidence="4">QUZm001</strain>
    </source>
</reference>
<comment type="similarity">
    <text evidence="1">Belongs to the CWC26 family.</text>
</comment>
<dbReference type="GO" id="GO:0003723">
    <property type="term" value="F:RNA binding"/>
    <property type="evidence" value="ECO:0007669"/>
    <property type="project" value="TreeGrafter"/>
</dbReference>
<feature type="compositionally biased region" description="Basic and acidic residues" evidence="3">
    <location>
        <begin position="300"/>
        <end position="315"/>
    </location>
</feature>
<feature type="compositionally biased region" description="Basic and acidic residues" evidence="3">
    <location>
        <begin position="396"/>
        <end position="420"/>
    </location>
</feature>
<evidence type="ECO:0000256" key="2">
    <source>
        <dbReference type="ARBA" id="ARBA00014454"/>
    </source>
</evidence>